<dbReference type="HOGENOM" id="CLU_1946392_0_0_3"/>
<gene>
    <name evidence="2" type="ORF">LYNGBM3L_42500</name>
</gene>
<organism evidence="2 3">
    <name type="scientific">Moorena producens 3L</name>
    <dbReference type="NCBI Taxonomy" id="489825"/>
    <lineage>
        <taxon>Bacteria</taxon>
        <taxon>Bacillati</taxon>
        <taxon>Cyanobacteriota</taxon>
        <taxon>Cyanophyceae</taxon>
        <taxon>Coleofasciculales</taxon>
        <taxon>Coleofasciculaceae</taxon>
        <taxon>Moorena</taxon>
    </lineage>
</organism>
<dbReference type="Proteomes" id="UP000003959">
    <property type="component" value="Unassembled WGS sequence"/>
</dbReference>
<evidence type="ECO:0000313" key="2">
    <source>
        <dbReference type="EMBL" id="EGJ31142.1"/>
    </source>
</evidence>
<dbReference type="AlphaFoldDB" id="F4XWF7"/>
<sequence>MKVRKPTLSTPVLSAIPEFLQIVLSFPYSSKLKRFNLKKFNLKTFPTKNAKAEQPPTLQPSNPPTLQPSNPPTLQPPTLQPPTFNLQPSTFNPPTLQPSNPPNLQPPTSNLQPSKPSTPKESTLNCSRC</sequence>
<proteinExistence type="predicted"/>
<name>F4XWF7_9CYAN</name>
<evidence type="ECO:0000313" key="3">
    <source>
        <dbReference type="Proteomes" id="UP000003959"/>
    </source>
</evidence>
<feature type="compositionally biased region" description="Pro residues" evidence="1">
    <location>
        <begin position="57"/>
        <end position="80"/>
    </location>
</feature>
<feature type="compositionally biased region" description="Low complexity" evidence="1">
    <location>
        <begin position="81"/>
        <end position="94"/>
    </location>
</feature>
<feature type="compositionally biased region" description="Pro residues" evidence="1">
    <location>
        <begin position="95"/>
        <end position="105"/>
    </location>
</feature>
<feature type="region of interest" description="Disordered" evidence="1">
    <location>
        <begin position="45"/>
        <end position="129"/>
    </location>
</feature>
<reference evidence="3" key="1">
    <citation type="journal article" date="2011" name="Proc. Natl. Acad. Sci. U.S.A.">
        <title>Genomic insights into the physiology and ecology of the marine filamentous cyanobacterium Lyngbya majuscula.</title>
        <authorList>
            <person name="Jones A.C."/>
            <person name="Monroe E.A."/>
            <person name="Podell S."/>
            <person name="Hess W.R."/>
            <person name="Klages S."/>
            <person name="Esquenazi E."/>
            <person name="Niessen S."/>
            <person name="Hoover H."/>
            <person name="Rothmann M."/>
            <person name="Lasken R.S."/>
            <person name="Yates J.R.III."/>
            <person name="Reinhardt R."/>
            <person name="Kube M."/>
            <person name="Burkart M.D."/>
            <person name="Allen E.E."/>
            <person name="Dorrestein P.C."/>
            <person name="Gerwick W.H."/>
            <person name="Gerwick L."/>
        </authorList>
    </citation>
    <scope>NUCLEOTIDE SEQUENCE [LARGE SCALE GENOMIC DNA]</scope>
    <source>
        <strain evidence="3">3L</strain>
    </source>
</reference>
<protein>
    <submittedName>
        <fullName evidence="2">Uncharacterized protein</fullName>
    </submittedName>
</protein>
<accession>F4XWF7</accession>
<feature type="compositionally biased region" description="Polar residues" evidence="1">
    <location>
        <begin position="114"/>
        <end position="129"/>
    </location>
</feature>
<evidence type="ECO:0000256" key="1">
    <source>
        <dbReference type="SAM" id="MobiDB-lite"/>
    </source>
</evidence>
<dbReference type="EMBL" id="GL890942">
    <property type="protein sequence ID" value="EGJ31142.1"/>
    <property type="molecule type" value="Genomic_DNA"/>
</dbReference>
<keyword evidence="3" id="KW-1185">Reference proteome</keyword>